<dbReference type="InterPro" id="IPR003847">
    <property type="entry name" value="Put_antitoxin"/>
</dbReference>
<feature type="region of interest" description="Disordered" evidence="2">
    <location>
        <begin position="51"/>
        <end position="82"/>
    </location>
</feature>
<dbReference type="Proteomes" id="UP001596099">
    <property type="component" value="Unassembled WGS sequence"/>
</dbReference>
<gene>
    <name evidence="3" type="ORF">ACFPYI_10515</name>
</gene>
<protein>
    <submittedName>
        <fullName evidence="3">Antitoxin VapB family protein</fullName>
    </submittedName>
</protein>
<keyword evidence="4" id="KW-1185">Reference proteome</keyword>
<evidence type="ECO:0000256" key="1">
    <source>
        <dbReference type="ARBA" id="ARBA00022649"/>
    </source>
</evidence>
<keyword evidence="1" id="KW-1277">Toxin-antitoxin system</keyword>
<dbReference type="RefSeq" id="WP_247414649.1">
    <property type="nucleotide sequence ID" value="NZ_JALLGW010000001.1"/>
</dbReference>
<feature type="compositionally biased region" description="Basic and acidic residues" evidence="2">
    <location>
        <begin position="63"/>
        <end position="82"/>
    </location>
</feature>
<dbReference type="AlphaFoldDB" id="A0ABD5RNE3"/>
<reference evidence="3 4" key="1">
    <citation type="journal article" date="2019" name="Int. J. Syst. Evol. Microbiol.">
        <title>The Global Catalogue of Microorganisms (GCM) 10K type strain sequencing project: providing services to taxonomists for standard genome sequencing and annotation.</title>
        <authorList>
            <consortium name="The Broad Institute Genomics Platform"/>
            <consortium name="The Broad Institute Genome Sequencing Center for Infectious Disease"/>
            <person name="Wu L."/>
            <person name="Ma J."/>
        </authorList>
    </citation>
    <scope>NUCLEOTIDE SEQUENCE [LARGE SCALE GENOMIC DNA]</scope>
    <source>
        <strain evidence="3 4">CGMCC 1.12543</strain>
    </source>
</reference>
<sequence>MSSKNISLREDAYERLAEQKREGESFSDVVLRLTADDPGDFSNLIGADVTPVLEPEEVPSGRTEADERRERRLRERIESHRD</sequence>
<accession>A0ABD5RNE3</accession>
<dbReference type="Pfam" id="PF02697">
    <property type="entry name" value="VAPB_antitox"/>
    <property type="match status" value="1"/>
</dbReference>
<comment type="caution">
    <text evidence="3">The sequence shown here is derived from an EMBL/GenBank/DDBJ whole genome shotgun (WGS) entry which is preliminary data.</text>
</comment>
<proteinExistence type="predicted"/>
<organism evidence="3 4">
    <name type="scientific">Halomarina salina</name>
    <dbReference type="NCBI Taxonomy" id="1872699"/>
    <lineage>
        <taxon>Archaea</taxon>
        <taxon>Methanobacteriati</taxon>
        <taxon>Methanobacteriota</taxon>
        <taxon>Stenosarchaea group</taxon>
        <taxon>Halobacteria</taxon>
        <taxon>Halobacteriales</taxon>
        <taxon>Natronomonadaceae</taxon>
        <taxon>Halomarina</taxon>
    </lineage>
</organism>
<name>A0ABD5RNE3_9EURY</name>
<dbReference type="EMBL" id="JBHSQH010000001">
    <property type="protein sequence ID" value="MFC5971764.1"/>
    <property type="molecule type" value="Genomic_DNA"/>
</dbReference>
<evidence type="ECO:0000313" key="3">
    <source>
        <dbReference type="EMBL" id="MFC5971764.1"/>
    </source>
</evidence>
<evidence type="ECO:0000313" key="4">
    <source>
        <dbReference type="Proteomes" id="UP001596099"/>
    </source>
</evidence>
<evidence type="ECO:0000256" key="2">
    <source>
        <dbReference type="SAM" id="MobiDB-lite"/>
    </source>
</evidence>